<dbReference type="PROSITE" id="PS50112">
    <property type="entry name" value="PAS"/>
    <property type="match status" value="2"/>
</dbReference>
<dbReference type="SMART" id="SM00387">
    <property type="entry name" value="HATPase_c"/>
    <property type="match status" value="1"/>
</dbReference>
<dbReference type="PROSITE" id="PS50109">
    <property type="entry name" value="HIS_KIN"/>
    <property type="match status" value="1"/>
</dbReference>
<dbReference type="Pfam" id="PF00072">
    <property type="entry name" value="Response_reg"/>
    <property type="match status" value="1"/>
</dbReference>
<dbReference type="STRING" id="1770053.SAMN05216551_11918"/>
<dbReference type="InterPro" id="IPR000700">
    <property type="entry name" value="PAS-assoc_C"/>
</dbReference>
<evidence type="ECO:0000256" key="6">
    <source>
        <dbReference type="ARBA" id="ARBA00022777"/>
    </source>
</evidence>
<feature type="domain" description="Response regulatory" evidence="12">
    <location>
        <begin position="713"/>
        <end position="829"/>
    </location>
</feature>
<proteinExistence type="predicted"/>
<dbReference type="InterPro" id="IPR036097">
    <property type="entry name" value="HisK_dim/P_sf"/>
</dbReference>
<feature type="domain" description="Histidine kinase" evidence="11">
    <location>
        <begin position="476"/>
        <end position="693"/>
    </location>
</feature>
<feature type="transmembrane region" description="Helical" evidence="10">
    <location>
        <begin position="53"/>
        <end position="76"/>
    </location>
</feature>
<evidence type="ECO:0000313" key="16">
    <source>
        <dbReference type="Proteomes" id="UP000243719"/>
    </source>
</evidence>
<dbReference type="FunFam" id="1.10.287.130:FF:000001">
    <property type="entry name" value="Two-component sensor histidine kinase"/>
    <property type="match status" value="1"/>
</dbReference>
<comment type="catalytic activity">
    <reaction evidence="1">
        <text>ATP + protein L-histidine = ADP + protein N-phospho-L-histidine.</text>
        <dbReference type="EC" id="2.7.13.3"/>
    </reaction>
</comment>
<dbReference type="FunFam" id="3.30.565.10:FF:000006">
    <property type="entry name" value="Sensor histidine kinase WalK"/>
    <property type="match status" value="1"/>
</dbReference>
<dbReference type="SMART" id="SM00388">
    <property type="entry name" value="HisKA"/>
    <property type="match status" value="1"/>
</dbReference>
<protein>
    <recommendedName>
        <fullName evidence="3">histidine kinase</fullName>
        <ecNumber evidence="3">2.7.13.3</ecNumber>
    </recommendedName>
</protein>
<evidence type="ECO:0000256" key="1">
    <source>
        <dbReference type="ARBA" id="ARBA00000085"/>
    </source>
</evidence>
<keyword evidence="16" id="KW-1185">Reference proteome</keyword>
<evidence type="ECO:0000256" key="4">
    <source>
        <dbReference type="ARBA" id="ARBA00022553"/>
    </source>
</evidence>
<dbReference type="CDD" id="cd00130">
    <property type="entry name" value="PAS"/>
    <property type="match status" value="2"/>
</dbReference>
<evidence type="ECO:0000256" key="7">
    <source>
        <dbReference type="ARBA" id="ARBA00023012"/>
    </source>
</evidence>
<dbReference type="InterPro" id="IPR013767">
    <property type="entry name" value="PAS_fold"/>
</dbReference>
<feature type="modified residue" description="4-aspartylphosphate" evidence="9">
    <location>
        <position position="762"/>
    </location>
</feature>
<evidence type="ECO:0000259" key="14">
    <source>
        <dbReference type="PROSITE" id="PS50113"/>
    </source>
</evidence>
<dbReference type="GO" id="GO:0000155">
    <property type="term" value="F:phosphorelay sensor kinase activity"/>
    <property type="evidence" value="ECO:0007669"/>
    <property type="project" value="InterPro"/>
</dbReference>
<dbReference type="Gene3D" id="1.20.120.620">
    <property type="entry name" value="Backbone structure of the membrane domain of e. Coli histidine kinase receptor kdpd"/>
    <property type="match status" value="1"/>
</dbReference>
<dbReference type="CDD" id="cd00075">
    <property type="entry name" value="HATPase"/>
    <property type="match status" value="1"/>
</dbReference>
<evidence type="ECO:0000259" key="12">
    <source>
        <dbReference type="PROSITE" id="PS50110"/>
    </source>
</evidence>
<dbReference type="CDD" id="cd17580">
    <property type="entry name" value="REC_2_DhkD-like"/>
    <property type="match status" value="1"/>
</dbReference>
<keyword evidence="10" id="KW-1133">Transmembrane helix</keyword>
<dbReference type="SUPFAM" id="SSF52172">
    <property type="entry name" value="CheY-like"/>
    <property type="match status" value="1"/>
</dbReference>
<dbReference type="Pfam" id="PF00989">
    <property type="entry name" value="PAS"/>
    <property type="match status" value="2"/>
</dbReference>
<reference evidence="16" key="1">
    <citation type="submission" date="2016-09" db="EMBL/GenBank/DDBJ databases">
        <authorList>
            <person name="Varghese N."/>
            <person name="Submissions S."/>
        </authorList>
    </citation>
    <scope>NUCLEOTIDE SEQUENCE [LARGE SCALE GENOMIC DNA]</scope>
    <source>
        <strain evidence="16">JS23</strain>
    </source>
</reference>
<evidence type="ECO:0000313" key="15">
    <source>
        <dbReference type="EMBL" id="SDV51599.1"/>
    </source>
</evidence>
<dbReference type="Gene3D" id="3.30.450.20">
    <property type="entry name" value="PAS domain"/>
    <property type="match status" value="3"/>
</dbReference>
<sequence length="843" mass="91367">MDLRHRQARFVAALWPYLLALVTTGVVALPRFALHLGHTSSLLPFIGSVVVSAWFGGIEAGLIATALGTVAGLPWLSKRQAFDPSAPAHADVLMVGLFIVSGILISAALASLRLGRARLLDGSRRLAAEVDERRRAEADARRQRDWFGVTLDSIGDGVIITDTNGRVATMNAVAEALTGYRLSDAQDRPLRNILRLRASPPPVGDNVAPFHAASAGGIGRAWHEAPVPADKPAQDAPPELRYDHAASEAAPFAPDERDEAGWPTLGSGVRWRAGRQTIRTLLSRDGIERPVELSIAAIHDDDGNAGRDPAEDGGSSIVVFRDITDRYRAEAKVRASEERLADFFENVDVGLNLVDARGTILRANQSMLELLSCQRENYVGQPLSRFWQQPERFEGALARLLAGDSVRNVEGTLLGRDGKTHDVLLDANGHWDGSRFQYARCVIRDISDRKRAELEAGRLMESLRAADRNKDEFIAVLAHELRNPLAPISACIDILSRHPDEASAQRARDIMSRQINQMVRLVDDLLQISRITHNRLELRRERVSLQRVIDSAVEASRTLIDTRAHSLRVDTGDTPLIVDADPARLAQVFSNLLNNAAKFTLPGGRIELTARAEGSEACVTVQDNGVGIPADMLDQVFDTFTRIEPSEDVVPGGLGLGLSLVRKLTRLHGGHVSVASEGLGHGATFRVWLPLLATDPLPSQAPQAAASAARPLRILVVDDNLDAAEALDAMLALDGHETQRAPDGETALTLIETFRPELVFLDIGLPGISGYECATRIRAMPWGARTTLVALTGYGQDKDVRQAREAGFDDHLVKPASAAAIQRMVSVVASFPTPVPAAVPHPD</sequence>
<dbReference type="NCBIfam" id="TIGR00229">
    <property type="entry name" value="sensory_box"/>
    <property type="match status" value="1"/>
</dbReference>
<accession>A0A1H2PY21</accession>
<feature type="transmembrane region" description="Helical" evidence="10">
    <location>
        <begin position="12"/>
        <end position="33"/>
    </location>
</feature>
<keyword evidence="10" id="KW-0812">Transmembrane</keyword>
<dbReference type="InterPro" id="IPR011006">
    <property type="entry name" value="CheY-like_superfamily"/>
</dbReference>
<dbReference type="SMART" id="SM00091">
    <property type="entry name" value="PAS"/>
    <property type="match status" value="2"/>
</dbReference>
<keyword evidence="6" id="KW-0418">Kinase</keyword>
<evidence type="ECO:0000256" key="2">
    <source>
        <dbReference type="ARBA" id="ARBA00004429"/>
    </source>
</evidence>
<keyword evidence="4 9" id="KW-0597">Phosphoprotein</keyword>
<evidence type="ECO:0000256" key="8">
    <source>
        <dbReference type="ARBA" id="ARBA00023136"/>
    </source>
</evidence>
<evidence type="ECO:0000259" key="13">
    <source>
        <dbReference type="PROSITE" id="PS50112"/>
    </source>
</evidence>
<dbReference type="InterPro" id="IPR000014">
    <property type="entry name" value="PAS"/>
</dbReference>
<dbReference type="CDD" id="cd00082">
    <property type="entry name" value="HisKA"/>
    <property type="match status" value="1"/>
</dbReference>
<dbReference type="GO" id="GO:0005886">
    <property type="term" value="C:plasma membrane"/>
    <property type="evidence" value="ECO:0007669"/>
    <property type="project" value="UniProtKB-SubCell"/>
</dbReference>
<dbReference type="InterPro" id="IPR003661">
    <property type="entry name" value="HisK_dim/P_dom"/>
</dbReference>
<dbReference type="InterPro" id="IPR036890">
    <property type="entry name" value="HATPase_C_sf"/>
</dbReference>
<dbReference type="Gene3D" id="3.40.50.2300">
    <property type="match status" value="1"/>
</dbReference>
<dbReference type="Gene3D" id="3.30.565.10">
    <property type="entry name" value="Histidine kinase-like ATPase, C-terminal domain"/>
    <property type="match status" value="1"/>
</dbReference>
<feature type="domain" description="PAC" evidence="14">
    <location>
        <begin position="275"/>
        <end position="335"/>
    </location>
</feature>
<gene>
    <name evidence="15" type="ORF">SAMN05216551_11918</name>
</gene>
<dbReference type="Pfam" id="PF00512">
    <property type="entry name" value="HisKA"/>
    <property type="match status" value="1"/>
</dbReference>
<comment type="subcellular location">
    <subcellularLocation>
        <location evidence="2">Cell inner membrane</location>
        <topology evidence="2">Multi-pass membrane protein</topology>
    </subcellularLocation>
</comment>
<dbReference type="InterPro" id="IPR005467">
    <property type="entry name" value="His_kinase_dom"/>
</dbReference>
<dbReference type="InterPro" id="IPR004358">
    <property type="entry name" value="Sig_transdc_His_kin-like_C"/>
</dbReference>
<evidence type="ECO:0000256" key="9">
    <source>
        <dbReference type="PROSITE-ProRule" id="PRU00169"/>
    </source>
</evidence>
<dbReference type="OrthoDB" id="9768069at2"/>
<dbReference type="InterPro" id="IPR038318">
    <property type="entry name" value="KdpD_sf"/>
</dbReference>
<dbReference type="PRINTS" id="PR00344">
    <property type="entry name" value="BCTRLSENSOR"/>
</dbReference>
<keyword evidence="5" id="KW-0808">Transferase</keyword>
<organism evidence="15 16">
    <name type="scientific">Chitinasiproducens palmae</name>
    <dbReference type="NCBI Taxonomy" id="1770053"/>
    <lineage>
        <taxon>Bacteria</taxon>
        <taxon>Pseudomonadati</taxon>
        <taxon>Pseudomonadota</taxon>
        <taxon>Betaproteobacteria</taxon>
        <taxon>Burkholderiales</taxon>
        <taxon>Burkholderiaceae</taxon>
        <taxon>Chitinasiproducens</taxon>
    </lineage>
</organism>
<feature type="domain" description="PAS" evidence="13">
    <location>
        <begin position="143"/>
        <end position="188"/>
    </location>
</feature>
<dbReference type="RefSeq" id="WP_091913371.1">
    <property type="nucleotide sequence ID" value="NZ_FNLO01000019.1"/>
</dbReference>
<dbReference type="SUPFAM" id="SSF55785">
    <property type="entry name" value="PYP-like sensor domain (PAS domain)"/>
    <property type="match status" value="3"/>
</dbReference>
<dbReference type="InterPro" id="IPR035965">
    <property type="entry name" value="PAS-like_dom_sf"/>
</dbReference>
<dbReference type="PROSITE" id="PS50113">
    <property type="entry name" value="PAC"/>
    <property type="match status" value="1"/>
</dbReference>
<evidence type="ECO:0000256" key="10">
    <source>
        <dbReference type="SAM" id="Phobius"/>
    </source>
</evidence>
<evidence type="ECO:0000256" key="3">
    <source>
        <dbReference type="ARBA" id="ARBA00012438"/>
    </source>
</evidence>
<dbReference type="InterPro" id="IPR001789">
    <property type="entry name" value="Sig_transdc_resp-reg_receiver"/>
</dbReference>
<dbReference type="SUPFAM" id="SSF47384">
    <property type="entry name" value="Homodimeric domain of signal transducing histidine kinase"/>
    <property type="match status" value="1"/>
</dbReference>
<feature type="domain" description="PAS" evidence="13">
    <location>
        <begin position="336"/>
        <end position="381"/>
    </location>
</feature>
<dbReference type="InterPro" id="IPR003594">
    <property type="entry name" value="HATPase_dom"/>
</dbReference>
<dbReference type="PROSITE" id="PS50110">
    <property type="entry name" value="RESPONSE_REGULATORY"/>
    <property type="match status" value="1"/>
</dbReference>
<dbReference type="Pfam" id="PF02518">
    <property type="entry name" value="HATPase_c"/>
    <property type="match status" value="1"/>
</dbReference>
<dbReference type="SUPFAM" id="SSF55874">
    <property type="entry name" value="ATPase domain of HSP90 chaperone/DNA topoisomerase II/histidine kinase"/>
    <property type="match status" value="1"/>
</dbReference>
<dbReference type="GO" id="GO:0006355">
    <property type="term" value="P:regulation of DNA-templated transcription"/>
    <property type="evidence" value="ECO:0007669"/>
    <property type="project" value="InterPro"/>
</dbReference>
<dbReference type="AlphaFoldDB" id="A0A1H2PY21"/>
<dbReference type="PANTHER" id="PTHR43547">
    <property type="entry name" value="TWO-COMPONENT HISTIDINE KINASE"/>
    <property type="match status" value="1"/>
</dbReference>
<name>A0A1H2PY21_9BURK</name>
<dbReference type="Proteomes" id="UP000243719">
    <property type="component" value="Unassembled WGS sequence"/>
</dbReference>
<dbReference type="SMART" id="SM00448">
    <property type="entry name" value="REC"/>
    <property type="match status" value="1"/>
</dbReference>
<keyword evidence="8 10" id="KW-0472">Membrane</keyword>
<evidence type="ECO:0000259" key="11">
    <source>
        <dbReference type="PROSITE" id="PS50109"/>
    </source>
</evidence>
<dbReference type="Gene3D" id="1.10.287.130">
    <property type="match status" value="1"/>
</dbReference>
<dbReference type="EMBL" id="FNLO01000019">
    <property type="protein sequence ID" value="SDV51599.1"/>
    <property type="molecule type" value="Genomic_DNA"/>
</dbReference>
<dbReference type="PANTHER" id="PTHR43547:SF2">
    <property type="entry name" value="HYBRID SIGNAL TRANSDUCTION HISTIDINE KINASE C"/>
    <property type="match status" value="1"/>
</dbReference>
<evidence type="ECO:0000256" key="5">
    <source>
        <dbReference type="ARBA" id="ARBA00022679"/>
    </source>
</evidence>
<dbReference type="EC" id="2.7.13.3" evidence="3"/>
<keyword evidence="7" id="KW-0902">Two-component regulatory system</keyword>
<feature type="transmembrane region" description="Helical" evidence="10">
    <location>
        <begin position="88"/>
        <end position="110"/>
    </location>
</feature>